<evidence type="ECO:0000313" key="3">
    <source>
        <dbReference type="EMBL" id="ALB22673.1"/>
    </source>
</evidence>
<gene>
    <name evidence="3" type="ORF">KU39_1491</name>
</gene>
<dbReference type="Pfam" id="PF21948">
    <property type="entry name" value="LplA-B_cat"/>
    <property type="match status" value="1"/>
</dbReference>
<keyword evidence="3" id="KW-0436">Ligase</keyword>
<proteinExistence type="predicted"/>
<dbReference type="GO" id="GO:0016874">
    <property type="term" value="F:ligase activity"/>
    <property type="evidence" value="ECO:0007669"/>
    <property type="project" value="UniProtKB-KW"/>
</dbReference>
<comment type="pathway">
    <text evidence="1">Protein modification; protein lipoylation via exogenous pathway; protein N(6)-(lipoyl)lysine from lipoate: step 2/2.</text>
</comment>
<accession>A0AAC8VHJ8</accession>
<dbReference type="InterPro" id="IPR004143">
    <property type="entry name" value="BPL_LPL_catalytic"/>
</dbReference>
<sequence length="63" mass="7324">MKLLIYQTLSHNPHLNLAFESYLLDTAQADAHILYLWQNSSVIVIGRSQNPWLECHTENNDSR</sequence>
<name>A0AAC8VHJ8_PISSA</name>
<dbReference type="GO" id="GO:0009249">
    <property type="term" value="P:protein lipoylation"/>
    <property type="evidence" value="ECO:0007669"/>
    <property type="project" value="InterPro"/>
</dbReference>
<dbReference type="InterPro" id="IPR045864">
    <property type="entry name" value="aa-tRNA-synth_II/BPL/LPL"/>
</dbReference>
<dbReference type="SUPFAM" id="SSF55681">
    <property type="entry name" value="Class II aaRS and biotin synthetases"/>
    <property type="match status" value="1"/>
</dbReference>
<evidence type="ECO:0000313" key="4">
    <source>
        <dbReference type="Proteomes" id="UP000029558"/>
    </source>
</evidence>
<feature type="domain" description="BPL/LPL catalytic" evidence="2">
    <location>
        <begin position="12"/>
        <end position="59"/>
    </location>
</feature>
<dbReference type="GO" id="GO:0005737">
    <property type="term" value="C:cytoplasm"/>
    <property type="evidence" value="ECO:0007669"/>
    <property type="project" value="TreeGrafter"/>
</dbReference>
<protein>
    <submittedName>
        <fullName evidence="3">Lipoate-protein ligase A</fullName>
    </submittedName>
</protein>
<dbReference type="PANTHER" id="PTHR12561">
    <property type="entry name" value="LIPOATE-PROTEIN LIGASE"/>
    <property type="match status" value="1"/>
</dbReference>
<dbReference type="InterPro" id="IPR004562">
    <property type="entry name" value="LipoylTrfase_LipoateP_Ligase"/>
</dbReference>
<evidence type="ECO:0000259" key="2">
    <source>
        <dbReference type="Pfam" id="PF21948"/>
    </source>
</evidence>
<evidence type="ECO:0000256" key="1">
    <source>
        <dbReference type="ARBA" id="ARBA00005085"/>
    </source>
</evidence>
<dbReference type="EMBL" id="CP012508">
    <property type="protein sequence ID" value="ALB22673.1"/>
    <property type="molecule type" value="Genomic_DNA"/>
</dbReference>
<reference evidence="3 4" key="1">
    <citation type="journal article" date="2014" name="Genome Announc.">
        <title>Comparative Genome Analysis of Two Isolates of the Fish Pathogen Piscirickettsia salmonis from Different Hosts Reveals Major Differences in Virulence-Associated Secretion Systems.</title>
        <authorList>
            <person name="Bohle H."/>
            <person name="Henriquez P."/>
            <person name="Grothusen H."/>
            <person name="Navas E."/>
            <person name="Sandoval A."/>
            <person name="Bustamante F."/>
            <person name="Bustos P."/>
            <person name="Mancilla M."/>
        </authorList>
    </citation>
    <scope>NUCLEOTIDE SEQUENCE [LARGE SCALE GENOMIC DNA]</scope>
    <source>
        <strain evidence="4">B1-32597</strain>
    </source>
</reference>
<dbReference type="PANTHER" id="PTHR12561:SF3">
    <property type="entry name" value="LIPOYLTRANSFERASE 1, MITOCHONDRIAL"/>
    <property type="match status" value="1"/>
</dbReference>
<dbReference type="Proteomes" id="UP000029558">
    <property type="component" value="Chromosome"/>
</dbReference>
<dbReference type="Gene3D" id="3.30.930.10">
    <property type="entry name" value="Bira Bifunctional Protein, Domain 2"/>
    <property type="match status" value="1"/>
</dbReference>
<dbReference type="AlphaFoldDB" id="A0AAC8VHJ8"/>
<dbReference type="GO" id="GO:0017118">
    <property type="term" value="F:lipoyltransferase activity"/>
    <property type="evidence" value="ECO:0007669"/>
    <property type="project" value="TreeGrafter"/>
</dbReference>
<dbReference type="RefSeq" id="WP_017377154.1">
    <property type="nucleotide sequence ID" value="NZ_CP012508.1"/>
</dbReference>
<organism evidence="3 4">
    <name type="scientific">Piscirickettsia salmonis</name>
    <dbReference type="NCBI Taxonomy" id="1238"/>
    <lineage>
        <taxon>Bacteria</taxon>
        <taxon>Pseudomonadati</taxon>
        <taxon>Pseudomonadota</taxon>
        <taxon>Gammaproteobacteria</taxon>
        <taxon>Thiotrichales</taxon>
        <taxon>Piscirickettsiaceae</taxon>
        <taxon>Piscirickettsia</taxon>
    </lineage>
</organism>